<dbReference type="STRING" id="518766.Rmar_2720"/>
<dbReference type="AlphaFoldDB" id="D0MGM8"/>
<dbReference type="SMART" id="SM00116">
    <property type="entry name" value="CBS"/>
    <property type="match status" value="2"/>
</dbReference>
<dbReference type="eggNOG" id="COG0517">
    <property type="taxonomic scope" value="Bacteria"/>
</dbReference>
<dbReference type="Pfam" id="PF00571">
    <property type="entry name" value="CBS"/>
    <property type="match status" value="2"/>
</dbReference>
<evidence type="ECO:0000313" key="5">
    <source>
        <dbReference type="Proteomes" id="UP000002221"/>
    </source>
</evidence>
<keyword evidence="2" id="KW-0129">CBS domain</keyword>
<feature type="domain" description="CBS" evidence="3">
    <location>
        <begin position="66"/>
        <end position="123"/>
    </location>
</feature>
<evidence type="ECO:0000256" key="2">
    <source>
        <dbReference type="PROSITE-ProRule" id="PRU00703"/>
    </source>
</evidence>
<dbReference type="HOGENOM" id="CLU_102952_0_0_10"/>
<dbReference type="InterPro" id="IPR046342">
    <property type="entry name" value="CBS_dom_sf"/>
</dbReference>
<sequence length="220" mass="24953">MRIVQLIQEGLQPLRPDDTVHRAREQMAALRVRHLPVVDEAGELLGVVSDEQLHLADDPNLPVTMLVRGTPVSVTPDLHVFDAARVVLQHGLTVLPVAESNHHYRGAVPAQHLLEQLIRMLSLHEPGAILELEIDARDYALSNLLYCVEQCDARVRALVVEPLDASESRFRVTLKLNVQDTARIRHVLEHRGFHVAAAYNEEDDEELRQRIEAFMRYLEV</sequence>
<dbReference type="PANTHER" id="PTHR48108">
    <property type="entry name" value="CBS DOMAIN-CONTAINING PROTEIN CBSX2, CHLOROPLASTIC"/>
    <property type="match status" value="1"/>
</dbReference>
<dbReference type="Gene3D" id="3.90.1280.20">
    <property type="match status" value="1"/>
</dbReference>
<dbReference type="PANTHER" id="PTHR48108:SF26">
    <property type="entry name" value="CBS DOMAIN-CONTAINING PROTEIN DDB_G0289609"/>
    <property type="match status" value="1"/>
</dbReference>
<evidence type="ECO:0000313" key="4">
    <source>
        <dbReference type="EMBL" id="ACY49591.1"/>
    </source>
</evidence>
<gene>
    <name evidence="4" type="ordered locus">Rmar_2720</name>
</gene>
<accession>D0MGM8</accession>
<dbReference type="PROSITE" id="PS51371">
    <property type="entry name" value="CBS"/>
    <property type="match status" value="2"/>
</dbReference>
<name>D0MGM8_RHOM4</name>
<keyword evidence="5" id="KW-1185">Reference proteome</keyword>
<proteinExistence type="predicted"/>
<dbReference type="InterPro" id="IPR051462">
    <property type="entry name" value="CBS_domain-containing"/>
</dbReference>
<protein>
    <submittedName>
        <fullName evidence="4">CBS domain containing protein</fullName>
    </submittedName>
</protein>
<reference evidence="4 5" key="1">
    <citation type="journal article" date="2009" name="Stand. Genomic Sci.">
        <title>Complete genome sequence of Rhodothermus marinus type strain (R-10).</title>
        <authorList>
            <person name="Nolan M."/>
            <person name="Tindall B.J."/>
            <person name="Pomrenke H."/>
            <person name="Lapidus A."/>
            <person name="Copeland A."/>
            <person name="Glavina Del Rio T."/>
            <person name="Lucas S."/>
            <person name="Chen F."/>
            <person name="Tice H."/>
            <person name="Cheng J.F."/>
            <person name="Saunders E."/>
            <person name="Han C."/>
            <person name="Bruce D."/>
            <person name="Goodwin L."/>
            <person name="Chain P."/>
            <person name="Pitluck S."/>
            <person name="Ovchinikova G."/>
            <person name="Pati A."/>
            <person name="Ivanova N."/>
            <person name="Mavromatis K."/>
            <person name="Chen A."/>
            <person name="Palaniappan K."/>
            <person name="Land M."/>
            <person name="Hauser L."/>
            <person name="Chang Y.J."/>
            <person name="Jeffries C.D."/>
            <person name="Brettin T."/>
            <person name="Goker M."/>
            <person name="Bristow J."/>
            <person name="Eisen J.A."/>
            <person name="Markowitz V."/>
            <person name="Hugenholtz P."/>
            <person name="Kyrpides N.C."/>
            <person name="Klenk H.P."/>
            <person name="Detter J.C."/>
        </authorList>
    </citation>
    <scope>NUCLEOTIDE SEQUENCE [LARGE SCALE GENOMIC DNA]</scope>
    <source>
        <strain evidence="5">ATCC 43812 / DSM 4252 / R-10</strain>
    </source>
</reference>
<dbReference type="RefSeq" id="WP_012845201.1">
    <property type="nucleotide sequence ID" value="NC_013501.1"/>
</dbReference>
<keyword evidence="1" id="KW-0677">Repeat</keyword>
<feature type="domain" description="CBS" evidence="3">
    <location>
        <begin position="7"/>
        <end position="63"/>
    </location>
</feature>
<dbReference type="OrthoDB" id="1523762at2"/>
<dbReference type="SUPFAM" id="SSF54631">
    <property type="entry name" value="CBS-domain pair"/>
    <property type="match status" value="1"/>
</dbReference>
<evidence type="ECO:0000256" key="1">
    <source>
        <dbReference type="ARBA" id="ARBA00022737"/>
    </source>
</evidence>
<dbReference type="InterPro" id="IPR000644">
    <property type="entry name" value="CBS_dom"/>
</dbReference>
<evidence type="ECO:0000259" key="3">
    <source>
        <dbReference type="PROSITE" id="PS51371"/>
    </source>
</evidence>
<organism evidence="4 5">
    <name type="scientific">Rhodothermus marinus (strain ATCC 43812 / DSM 4252 / R-10)</name>
    <name type="common">Rhodothermus obamensis</name>
    <dbReference type="NCBI Taxonomy" id="518766"/>
    <lineage>
        <taxon>Bacteria</taxon>
        <taxon>Pseudomonadati</taxon>
        <taxon>Rhodothermota</taxon>
        <taxon>Rhodothermia</taxon>
        <taxon>Rhodothermales</taxon>
        <taxon>Rhodothermaceae</taxon>
        <taxon>Rhodothermus</taxon>
    </lineage>
</organism>
<dbReference type="Proteomes" id="UP000002221">
    <property type="component" value="Chromosome"/>
</dbReference>
<dbReference type="Gene3D" id="3.10.580.10">
    <property type="entry name" value="CBS-domain"/>
    <property type="match status" value="1"/>
</dbReference>
<dbReference type="KEGG" id="rmr:Rmar_2720"/>
<dbReference type="EMBL" id="CP001807">
    <property type="protein sequence ID" value="ACY49591.1"/>
    <property type="molecule type" value="Genomic_DNA"/>
</dbReference>